<dbReference type="AlphaFoldDB" id="A0A2V4N1C4"/>
<dbReference type="OrthoDB" id="4351194at2"/>
<organism evidence="2 3">
    <name type="scientific">Streptomyces tateyamensis</name>
    <dbReference type="NCBI Taxonomy" id="565073"/>
    <lineage>
        <taxon>Bacteria</taxon>
        <taxon>Bacillati</taxon>
        <taxon>Actinomycetota</taxon>
        <taxon>Actinomycetes</taxon>
        <taxon>Kitasatosporales</taxon>
        <taxon>Streptomycetaceae</taxon>
        <taxon>Streptomyces</taxon>
    </lineage>
</organism>
<dbReference type="Proteomes" id="UP000248039">
    <property type="component" value="Unassembled WGS sequence"/>
</dbReference>
<protein>
    <submittedName>
        <fullName evidence="2">Uncharacterized protein</fullName>
    </submittedName>
</protein>
<comment type="caution">
    <text evidence="2">The sequence shown here is derived from an EMBL/GenBank/DDBJ whole genome shotgun (WGS) entry which is preliminary data.</text>
</comment>
<name>A0A2V4N1C4_9ACTN</name>
<evidence type="ECO:0000313" key="3">
    <source>
        <dbReference type="Proteomes" id="UP000248039"/>
    </source>
</evidence>
<keyword evidence="3" id="KW-1185">Reference proteome</keyword>
<evidence type="ECO:0000256" key="1">
    <source>
        <dbReference type="SAM" id="Phobius"/>
    </source>
</evidence>
<feature type="transmembrane region" description="Helical" evidence="1">
    <location>
        <begin position="6"/>
        <end position="25"/>
    </location>
</feature>
<dbReference type="RefSeq" id="WP_110670924.1">
    <property type="nucleotide sequence ID" value="NZ_PYBW01000058.1"/>
</dbReference>
<feature type="transmembrane region" description="Helical" evidence="1">
    <location>
        <begin position="77"/>
        <end position="97"/>
    </location>
</feature>
<evidence type="ECO:0000313" key="2">
    <source>
        <dbReference type="EMBL" id="PYC77579.1"/>
    </source>
</evidence>
<keyword evidence="1" id="KW-0812">Transmembrane</keyword>
<dbReference type="EMBL" id="PYBW01000058">
    <property type="protein sequence ID" value="PYC77579.1"/>
    <property type="molecule type" value="Genomic_DNA"/>
</dbReference>
<keyword evidence="1" id="KW-1133">Transmembrane helix</keyword>
<gene>
    <name evidence="2" type="ORF">C7C46_18255</name>
</gene>
<proteinExistence type="predicted"/>
<keyword evidence="1" id="KW-0472">Membrane</keyword>
<accession>A0A2V4N1C4</accession>
<feature type="transmembrane region" description="Helical" evidence="1">
    <location>
        <begin position="46"/>
        <end position="65"/>
    </location>
</feature>
<reference evidence="2 3" key="1">
    <citation type="submission" date="2018-03" db="EMBL/GenBank/DDBJ databases">
        <title>Bioinformatic expansion and discovery of thiopeptide antibiotics.</title>
        <authorList>
            <person name="Schwalen C.J."/>
            <person name="Hudson G.A."/>
            <person name="Mitchell D.A."/>
        </authorList>
    </citation>
    <scope>NUCLEOTIDE SEQUENCE [LARGE SCALE GENOMIC DNA]</scope>
    <source>
        <strain evidence="2 3">ATCC 21389</strain>
    </source>
</reference>
<sequence length="102" mass="10960">MFDSAQWPMVWTGFLMIAVSVRLAVTVRGYRHRRTGPARRPSHLEWLPGLAGLIGVVGAGPRVLRASDSVLVVTDDLAGAATGAVLVLLLYGAVVLLRRQRG</sequence>